<dbReference type="EMBL" id="CAJNOK010022903">
    <property type="protein sequence ID" value="CAF1354977.1"/>
    <property type="molecule type" value="Genomic_DNA"/>
</dbReference>
<organism evidence="2 3">
    <name type="scientific">Didymodactylos carnosus</name>
    <dbReference type="NCBI Taxonomy" id="1234261"/>
    <lineage>
        <taxon>Eukaryota</taxon>
        <taxon>Metazoa</taxon>
        <taxon>Spiralia</taxon>
        <taxon>Gnathifera</taxon>
        <taxon>Rotifera</taxon>
        <taxon>Eurotatoria</taxon>
        <taxon>Bdelloidea</taxon>
        <taxon>Philodinida</taxon>
        <taxon>Philodinidae</taxon>
        <taxon>Didymodactylos</taxon>
    </lineage>
</organism>
<accession>A0A8S2RRB8</accession>
<evidence type="ECO:0000313" key="2">
    <source>
        <dbReference type="EMBL" id="CAF4165337.1"/>
    </source>
</evidence>
<reference evidence="2" key="1">
    <citation type="submission" date="2021-02" db="EMBL/GenBank/DDBJ databases">
        <authorList>
            <person name="Nowell W R."/>
        </authorList>
    </citation>
    <scope>NUCLEOTIDE SEQUENCE</scope>
</reference>
<comment type="caution">
    <text evidence="2">The sequence shown here is derived from an EMBL/GenBank/DDBJ whole genome shotgun (WGS) entry which is preliminary data.</text>
</comment>
<protein>
    <submittedName>
        <fullName evidence="2">Uncharacterized protein</fullName>
    </submittedName>
</protein>
<dbReference type="Proteomes" id="UP000682733">
    <property type="component" value="Unassembled WGS sequence"/>
</dbReference>
<sequence length="132" mass="15652">MSLFFCILTGLYERFLYWCVSKNNFVNETTLMDENLPSLEIIFIVRVLMGFRIYTYSDEAYKYLKPILNGLRLNRTTIDIRSKISFNNKREQALERRSADLIERLAFVIQNIFHILSVLKDLEGIRFNEILG</sequence>
<evidence type="ECO:0000313" key="1">
    <source>
        <dbReference type="EMBL" id="CAF1354977.1"/>
    </source>
</evidence>
<dbReference type="EMBL" id="CAJOBA010044549">
    <property type="protein sequence ID" value="CAF4165337.1"/>
    <property type="molecule type" value="Genomic_DNA"/>
</dbReference>
<gene>
    <name evidence="1" type="ORF">OVA965_LOCUS30976</name>
    <name evidence="2" type="ORF">TMI583_LOCUS31793</name>
</gene>
<name>A0A8S2RRB8_9BILA</name>
<evidence type="ECO:0000313" key="3">
    <source>
        <dbReference type="Proteomes" id="UP000682733"/>
    </source>
</evidence>
<dbReference type="AlphaFoldDB" id="A0A8S2RRB8"/>
<proteinExistence type="predicted"/>
<dbReference type="Proteomes" id="UP000677228">
    <property type="component" value="Unassembled WGS sequence"/>
</dbReference>